<evidence type="ECO:0000313" key="10">
    <source>
        <dbReference type="Proteomes" id="UP001494902"/>
    </source>
</evidence>
<protein>
    <recommendedName>
        <fullName evidence="3">DNA topoisomerase</fullName>
        <ecNumber evidence="3">5.6.2.1</ecNumber>
    </recommendedName>
</protein>
<dbReference type="InterPro" id="IPR001631">
    <property type="entry name" value="TopoI"/>
</dbReference>
<comment type="similarity">
    <text evidence="2">Belongs to the type IB topoisomerase family.</text>
</comment>
<dbReference type="SUPFAM" id="SSF56349">
    <property type="entry name" value="DNA breaking-rejoining enzymes"/>
    <property type="match status" value="1"/>
</dbReference>
<keyword evidence="5" id="KW-0238">DNA-binding</keyword>
<dbReference type="Gene3D" id="3.90.15.10">
    <property type="entry name" value="Topoisomerase I, Chain A, domain 3"/>
    <property type="match status" value="1"/>
</dbReference>
<gene>
    <name evidence="9" type="ORF">WIS52_18525</name>
</gene>
<evidence type="ECO:0000313" key="9">
    <source>
        <dbReference type="EMBL" id="MEQ3552474.1"/>
    </source>
</evidence>
<dbReference type="PROSITE" id="PS52038">
    <property type="entry name" value="TOPO_IB_2"/>
    <property type="match status" value="1"/>
</dbReference>
<accession>A0ABV1KDT1</accession>
<dbReference type="EMBL" id="JBEDNQ010000007">
    <property type="protein sequence ID" value="MEQ3552474.1"/>
    <property type="molecule type" value="Genomic_DNA"/>
</dbReference>
<dbReference type="Pfam" id="PF21338">
    <property type="entry name" value="Top1B_N_bact"/>
    <property type="match status" value="1"/>
</dbReference>
<dbReference type="InterPro" id="IPR035447">
    <property type="entry name" value="DNA_topo_I_N_sf"/>
</dbReference>
<evidence type="ECO:0000256" key="5">
    <source>
        <dbReference type="ARBA" id="ARBA00023125"/>
    </source>
</evidence>
<dbReference type="InterPro" id="IPR011010">
    <property type="entry name" value="DNA_brk_join_enz"/>
</dbReference>
<reference evidence="9 10" key="1">
    <citation type="submission" date="2024-03" db="EMBL/GenBank/DDBJ databases">
        <title>Draft genome sequence of Pseudonocardia nematodicida JCM 31783.</title>
        <authorList>
            <person name="Butdee W."/>
            <person name="Duangmal K."/>
        </authorList>
    </citation>
    <scope>NUCLEOTIDE SEQUENCE [LARGE SCALE GENOMIC DNA]</scope>
    <source>
        <strain evidence="9 10">JCM 31783</strain>
    </source>
</reference>
<dbReference type="Gene3D" id="3.30.66.10">
    <property type="entry name" value="DNA topoisomerase I domain"/>
    <property type="match status" value="1"/>
</dbReference>
<comment type="caution">
    <text evidence="9">The sequence shown here is derived from an EMBL/GenBank/DDBJ whole genome shotgun (WGS) entry which is preliminary data.</text>
</comment>
<evidence type="ECO:0000256" key="2">
    <source>
        <dbReference type="ARBA" id="ARBA00006645"/>
    </source>
</evidence>
<feature type="domain" description="DNA topoisomerase IB N-terminal" evidence="8">
    <location>
        <begin position="21"/>
        <end position="68"/>
    </location>
</feature>
<proteinExistence type="inferred from homology"/>
<dbReference type="Pfam" id="PF01028">
    <property type="entry name" value="Topoisom_I"/>
    <property type="match status" value="1"/>
</dbReference>
<evidence type="ECO:0000256" key="6">
    <source>
        <dbReference type="ARBA" id="ARBA00023235"/>
    </source>
</evidence>
<keyword evidence="4" id="KW-0799">Topoisomerase</keyword>
<dbReference type="InterPro" id="IPR014711">
    <property type="entry name" value="TopoI_cat_a-hlx-sub_euk"/>
</dbReference>
<feature type="domain" description="DNA topoisomerase I catalytic core eukaryotic-type" evidence="7">
    <location>
        <begin position="82"/>
        <end position="286"/>
    </location>
</feature>
<dbReference type="RefSeq" id="WP_349299535.1">
    <property type="nucleotide sequence ID" value="NZ_JBEDNQ010000007.1"/>
</dbReference>
<name>A0ABV1KDT1_9PSEU</name>
<keyword evidence="6" id="KW-0413">Isomerase</keyword>
<dbReference type="InterPro" id="IPR013500">
    <property type="entry name" value="TopoI_cat_euk"/>
</dbReference>
<evidence type="ECO:0000259" key="7">
    <source>
        <dbReference type="Pfam" id="PF01028"/>
    </source>
</evidence>
<dbReference type="InterPro" id="IPR049331">
    <property type="entry name" value="Top1B_N_bact"/>
</dbReference>
<dbReference type="Proteomes" id="UP001494902">
    <property type="component" value="Unassembled WGS sequence"/>
</dbReference>
<dbReference type="Gene3D" id="1.10.132.120">
    <property type="match status" value="1"/>
</dbReference>
<comment type="catalytic activity">
    <reaction evidence="1">
        <text>ATP-independent breakage of single-stranded DNA, followed by passage and rejoining.</text>
        <dbReference type="EC" id="5.6.2.1"/>
    </reaction>
</comment>
<evidence type="ECO:0000256" key="4">
    <source>
        <dbReference type="ARBA" id="ARBA00023029"/>
    </source>
</evidence>
<evidence type="ECO:0000259" key="8">
    <source>
        <dbReference type="Pfam" id="PF21338"/>
    </source>
</evidence>
<evidence type="ECO:0000256" key="1">
    <source>
        <dbReference type="ARBA" id="ARBA00000213"/>
    </source>
</evidence>
<organism evidence="9 10">
    <name type="scientific">Pseudonocardia nematodicida</name>
    <dbReference type="NCBI Taxonomy" id="1206997"/>
    <lineage>
        <taxon>Bacteria</taxon>
        <taxon>Bacillati</taxon>
        <taxon>Actinomycetota</taxon>
        <taxon>Actinomycetes</taxon>
        <taxon>Pseudonocardiales</taxon>
        <taxon>Pseudonocardiaceae</taxon>
        <taxon>Pseudonocardia</taxon>
    </lineage>
</organism>
<evidence type="ECO:0000256" key="3">
    <source>
        <dbReference type="ARBA" id="ARBA00012891"/>
    </source>
</evidence>
<sequence length="336" mass="37570">MRLTRAEPYRAGVTRRRRGRGFSYHSPCGTVVAPEVRARIDALVIPPAWRDVWISDRDSDHIQAVGYDAAGRRQYVYHPRWHADRDGEKHDRVLSLARRLPRFRTRVDADLAARGTGRVRVLGAAMRILDLGVFRTGGEQYATENGTYGLSTLRREHVRLRGGGLEFSYTAKGGIHRRVRISDDGLVRLIRSLRRARPDTDRLLVHRDGRVWREVHSDDVNDHFRALTSDEHTAKDLRTWNATVVAAVALAEQETPTSATALRRAEAAAMRAVADALGNTPAVARSSYVDPRVVHAFENGRTVADGLRRIGEDAGEARMRAGVERAVLRLLEAEAG</sequence>
<dbReference type="PRINTS" id="PR00416">
    <property type="entry name" value="EUTPISMRASEI"/>
</dbReference>
<dbReference type="EC" id="5.6.2.1" evidence="3"/>
<dbReference type="SUPFAM" id="SSF55869">
    <property type="entry name" value="DNA topoisomerase I domain"/>
    <property type="match status" value="1"/>
</dbReference>
<keyword evidence="10" id="KW-1185">Reference proteome</keyword>